<dbReference type="EMBL" id="JACEIK010009351">
    <property type="protein sequence ID" value="MCE3052249.1"/>
    <property type="molecule type" value="Genomic_DNA"/>
</dbReference>
<reference evidence="1 2" key="1">
    <citation type="journal article" date="2021" name="BMC Genomics">
        <title>Datura genome reveals duplications of psychoactive alkaloid biosynthetic genes and high mutation rate following tissue culture.</title>
        <authorList>
            <person name="Rajewski A."/>
            <person name="Carter-House D."/>
            <person name="Stajich J."/>
            <person name="Litt A."/>
        </authorList>
    </citation>
    <scope>NUCLEOTIDE SEQUENCE [LARGE SCALE GENOMIC DNA]</scope>
    <source>
        <strain evidence="1">AR-01</strain>
    </source>
</reference>
<feature type="non-terminal residue" evidence="1">
    <location>
        <position position="1"/>
    </location>
</feature>
<proteinExistence type="predicted"/>
<evidence type="ECO:0000313" key="1">
    <source>
        <dbReference type="EMBL" id="MCE3052249.1"/>
    </source>
</evidence>
<name>A0ABS8WSX3_DATST</name>
<evidence type="ECO:0000313" key="2">
    <source>
        <dbReference type="Proteomes" id="UP000823775"/>
    </source>
</evidence>
<dbReference type="Proteomes" id="UP000823775">
    <property type="component" value="Unassembled WGS sequence"/>
</dbReference>
<gene>
    <name evidence="1" type="ORF">HAX54_052003</name>
</gene>
<organism evidence="1 2">
    <name type="scientific">Datura stramonium</name>
    <name type="common">Jimsonweed</name>
    <name type="synonym">Common thornapple</name>
    <dbReference type="NCBI Taxonomy" id="4076"/>
    <lineage>
        <taxon>Eukaryota</taxon>
        <taxon>Viridiplantae</taxon>
        <taxon>Streptophyta</taxon>
        <taxon>Embryophyta</taxon>
        <taxon>Tracheophyta</taxon>
        <taxon>Spermatophyta</taxon>
        <taxon>Magnoliopsida</taxon>
        <taxon>eudicotyledons</taxon>
        <taxon>Gunneridae</taxon>
        <taxon>Pentapetalae</taxon>
        <taxon>asterids</taxon>
        <taxon>lamiids</taxon>
        <taxon>Solanales</taxon>
        <taxon>Solanaceae</taxon>
        <taxon>Solanoideae</taxon>
        <taxon>Datureae</taxon>
        <taxon>Datura</taxon>
    </lineage>
</organism>
<sequence>DAPLLSIVSLLHGGQSGSMLLSNAPHWGYLESASSGLFIIRLLPEPHEAAVLHSQKAGSLVVWLVAITDSLRPCGFVAHLCDWCLPETPPLDH</sequence>
<comment type="caution">
    <text evidence="1">The sequence shown here is derived from an EMBL/GenBank/DDBJ whole genome shotgun (WGS) entry which is preliminary data.</text>
</comment>
<accession>A0ABS8WSX3</accession>
<keyword evidence="2" id="KW-1185">Reference proteome</keyword>
<protein>
    <submittedName>
        <fullName evidence="1">Uncharacterized protein</fullName>
    </submittedName>
</protein>